<dbReference type="EMBL" id="SRLO01000009">
    <property type="protein sequence ID" value="TNN87776.1"/>
    <property type="molecule type" value="Genomic_DNA"/>
</dbReference>
<sequence length="207" mass="22638">MDSGVQKSNTTETNRHKELKGTSTGLQAAEHVEKEKKDMTQTSRRDMQILTSEEKLNQQRPDLEAFGLDPEFEFGVDVAVAFLVHEHPVAVLFIPLDQGLEDFVVFTPGHGLGLPGVPVRPQAPVLKFPEHLRPSARRLGRLDAAVGTPAPRLVLLVVGGGGGSHRVRHTAGFPRCHDETRESPMCCSAKLAGMWVRLGSRTSPKPQ</sequence>
<proteinExistence type="predicted"/>
<gene>
    <name evidence="2" type="ORF">EYF80_002123</name>
</gene>
<comment type="caution">
    <text evidence="2">The sequence shown here is derived from an EMBL/GenBank/DDBJ whole genome shotgun (WGS) entry which is preliminary data.</text>
</comment>
<keyword evidence="3" id="KW-1185">Reference proteome</keyword>
<dbReference type="Proteomes" id="UP000314294">
    <property type="component" value="Unassembled WGS sequence"/>
</dbReference>
<name>A0A4Z2JC51_9TELE</name>
<feature type="compositionally biased region" description="Basic and acidic residues" evidence="1">
    <location>
        <begin position="30"/>
        <end position="54"/>
    </location>
</feature>
<evidence type="ECO:0000313" key="3">
    <source>
        <dbReference type="Proteomes" id="UP000314294"/>
    </source>
</evidence>
<feature type="compositionally biased region" description="Polar residues" evidence="1">
    <location>
        <begin position="1"/>
        <end position="12"/>
    </location>
</feature>
<evidence type="ECO:0000256" key="1">
    <source>
        <dbReference type="SAM" id="MobiDB-lite"/>
    </source>
</evidence>
<accession>A0A4Z2JC51</accession>
<reference evidence="2 3" key="1">
    <citation type="submission" date="2019-03" db="EMBL/GenBank/DDBJ databases">
        <title>First draft genome of Liparis tanakae, snailfish: a comprehensive survey of snailfish specific genes.</title>
        <authorList>
            <person name="Kim W."/>
            <person name="Song I."/>
            <person name="Jeong J.-H."/>
            <person name="Kim D."/>
            <person name="Kim S."/>
            <person name="Ryu S."/>
            <person name="Song J.Y."/>
            <person name="Lee S.K."/>
        </authorList>
    </citation>
    <scope>NUCLEOTIDE SEQUENCE [LARGE SCALE GENOMIC DNA]</scope>
    <source>
        <tissue evidence="2">Muscle</tissue>
    </source>
</reference>
<feature type="region of interest" description="Disordered" evidence="1">
    <location>
        <begin position="1"/>
        <end position="54"/>
    </location>
</feature>
<protein>
    <submittedName>
        <fullName evidence="2">Uncharacterized protein</fullName>
    </submittedName>
</protein>
<evidence type="ECO:0000313" key="2">
    <source>
        <dbReference type="EMBL" id="TNN87776.1"/>
    </source>
</evidence>
<organism evidence="2 3">
    <name type="scientific">Liparis tanakae</name>
    <name type="common">Tanaka's snailfish</name>
    <dbReference type="NCBI Taxonomy" id="230148"/>
    <lineage>
        <taxon>Eukaryota</taxon>
        <taxon>Metazoa</taxon>
        <taxon>Chordata</taxon>
        <taxon>Craniata</taxon>
        <taxon>Vertebrata</taxon>
        <taxon>Euteleostomi</taxon>
        <taxon>Actinopterygii</taxon>
        <taxon>Neopterygii</taxon>
        <taxon>Teleostei</taxon>
        <taxon>Neoteleostei</taxon>
        <taxon>Acanthomorphata</taxon>
        <taxon>Eupercaria</taxon>
        <taxon>Perciformes</taxon>
        <taxon>Cottioidei</taxon>
        <taxon>Cottales</taxon>
        <taxon>Liparidae</taxon>
        <taxon>Liparis</taxon>
    </lineage>
</organism>
<dbReference type="AlphaFoldDB" id="A0A4Z2JC51"/>